<evidence type="ECO:0000313" key="3">
    <source>
        <dbReference type="Proteomes" id="UP000636661"/>
    </source>
</evidence>
<reference evidence="2" key="1">
    <citation type="journal article" date="2014" name="Int. J. Syst. Evol. Microbiol.">
        <title>Complete genome sequence of Corynebacterium casei LMG S-19264T (=DSM 44701T), isolated from a smear-ripened cheese.</title>
        <authorList>
            <consortium name="US DOE Joint Genome Institute (JGI-PGF)"/>
            <person name="Walter F."/>
            <person name="Albersmeier A."/>
            <person name="Kalinowski J."/>
            <person name="Ruckert C."/>
        </authorList>
    </citation>
    <scope>NUCLEOTIDE SEQUENCE</scope>
    <source>
        <strain evidence="2">JCM 4391</strain>
    </source>
</reference>
<organism evidence="2 3">
    <name type="scientific">Streptomyces lavendofoliae</name>
    <dbReference type="NCBI Taxonomy" id="67314"/>
    <lineage>
        <taxon>Bacteria</taxon>
        <taxon>Bacillati</taxon>
        <taxon>Actinomycetota</taxon>
        <taxon>Actinomycetes</taxon>
        <taxon>Kitasatosporales</taxon>
        <taxon>Streptomycetaceae</taxon>
        <taxon>Streptomyces</taxon>
    </lineage>
</organism>
<dbReference type="AlphaFoldDB" id="A0A918HV38"/>
<accession>A0A918HV38</accession>
<gene>
    <name evidence="2" type="ORF">GCM10010274_18500</name>
</gene>
<protein>
    <submittedName>
        <fullName evidence="2">Uncharacterized protein</fullName>
    </submittedName>
</protein>
<name>A0A918HV38_9ACTN</name>
<comment type="caution">
    <text evidence="2">The sequence shown here is derived from an EMBL/GenBank/DDBJ whole genome shotgun (WGS) entry which is preliminary data.</text>
</comment>
<feature type="compositionally biased region" description="Gly residues" evidence="1">
    <location>
        <begin position="21"/>
        <end position="35"/>
    </location>
</feature>
<reference evidence="2" key="2">
    <citation type="submission" date="2020-09" db="EMBL/GenBank/DDBJ databases">
        <authorList>
            <person name="Sun Q."/>
            <person name="Ohkuma M."/>
        </authorList>
    </citation>
    <scope>NUCLEOTIDE SEQUENCE</scope>
    <source>
        <strain evidence="2">JCM 4391</strain>
    </source>
</reference>
<evidence type="ECO:0000256" key="1">
    <source>
        <dbReference type="SAM" id="MobiDB-lite"/>
    </source>
</evidence>
<dbReference type="Proteomes" id="UP000636661">
    <property type="component" value="Unassembled WGS sequence"/>
</dbReference>
<evidence type="ECO:0000313" key="2">
    <source>
        <dbReference type="EMBL" id="GGU31943.1"/>
    </source>
</evidence>
<proteinExistence type="predicted"/>
<keyword evidence="3" id="KW-1185">Reference proteome</keyword>
<sequence length="61" mass="5845">MVIGTGRDQDTESAGQVDLPGDGGAGGPEGHGSAGAGTQLGEPALLMRLSPGPQPAITHGP</sequence>
<dbReference type="EMBL" id="BMTP01000004">
    <property type="protein sequence ID" value="GGU31943.1"/>
    <property type="molecule type" value="Genomic_DNA"/>
</dbReference>
<feature type="region of interest" description="Disordered" evidence="1">
    <location>
        <begin position="1"/>
        <end position="61"/>
    </location>
</feature>